<keyword evidence="1" id="KW-0862">Zinc</keyword>
<dbReference type="EMBL" id="QGNW01000448">
    <property type="protein sequence ID" value="RVW71027.1"/>
    <property type="molecule type" value="Genomic_DNA"/>
</dbReference>
<dbReference type="SUPFAM" id="SSF57756">
    <property type="entry name" value="Retrovirus zinc finger-like domains"/>
    <property type="match status" value="1"/>
</dbReference>
<evidence type="ECO:0000313" key="4">
    <source>
        <dbReference type="Proteomes" id="UP000288805"/>
    </source>
</evidence>
<dbReference type="AlphaFoldDB" id="A0A438GFQ1"/>
<dbReference type="Proteomes" id="UP000288805">
    <property type="component" value="Unassembled WGS sequence"/>
</dbReference>
<dbReference type="InterPro" id="IPR001878">
    <property type="entry name" value="Znf_CCHC"/>
</dbReference>
<keyword evidence="1" id="KW-0479">Metal-binding</keyword>
<evidence type="ECO:0000259" key="2">
    <source>
        <dbReference type="PROSITE" id="PS50158"/>
    </source>
</evidence>
<protein>
    <recommendedName>
        <fullName evidence="2">CCHC-type domain-containing protein</fullName>
    </recommendedName>
</protein>
<dbReference type="PANTHER" id="PTHR47592">
    <property type="entry name" value="PBF68 PROTEIN"/>
    <property type="match status" value="1"/>
</dbReference>
<dbReference type="GO" id="GO:0003676">
    <property type="term" value="F:nucleic acid binding"/>
    <property type="evidence" value="ECO:0007669"/>
    <property type="project" value="InterPro"/>
</dbReference>
<organism evidence="3 4">
    <name type="scientific">Vitis vinifera</name>
    <name type="common">Grape</name>
    <dbReference type="NCBI Taxonomy" id="29760"/>
    <lineage>
        <taxon>Eukaryota</taxon>
        <taxon>Viridiplantae</taxon>
        <taxon>Streptophyta</taxon>
        <taxon>Embryophyta</taxon>
        <taxon>Tracheophyta</taxon>
        <taxon>Spermatophyta</taxon>
        <taxon>Magnoliopsida</taxon>
        <taxon>eudicotyledons</taxon>
        <taxon>Gunneridae</taxon>
        <taxon>Pentapetalae</taxon>
        <taxon>rosids</taxon>
        <taxon>Vitales</taxon>
        <taxon>Vitaceae</taxon>
        <taxon>Viteae</taxon>
        <taxon>Vitis</taxon>
    </lineage>
</organism>
<keyword evidence="1" id="KW-0863">Zinc-finger</keyword>
<evidence type="ECO:0000313" key="3">
    <source>
        <dbReference type="EMBL" id="RVW71027.1"/>
    </source>
</evidence>
<feature type="domain" description="CCHC-type" evidence="2">
    <location>
        <begin position="19"/>
        <end position="32"/>
    </location>
</feature>
<name>A0A438GFQ1_VITVI</name>
<proteinExistence type="predicted"/>
<comment type="caution">
    <text evidence="3">The sequence shown here is derived from an EMBL/GenBank/DDBJ whole genome shotgun (WGS) entry which is preliminary data.</text>
</comment>
<accession>A0A438GFQ1</accession>
<sequence>MPNASNKVQNPTIKQRGNCFVCGKFGHHAAQCCHRKRTEKSNSKANLIEVEVITIVISSEEGNEQVFLGDSRSTPVIGKEKVLLKLTSGKVLALSDVLHVLDIN</sequence>
<reference evidence="3 4" key="1">
    <citation type="journal article" date="2018" name="PLoS Genet.">
        <title>Population sequencing reveals clonal diversity and ancestral inbreeding in the grapevine cultivar Chardonnay.</title>
        <authorList>
            <person name="Roach M.J."/>
            <person name="Johnson D.L."/>
            <person name="Bohlmann J."/>
            <person name="van Vuuren H.J."/>
            <person name="Jones S.J."/>
            <person name="Pretorius I.S."/>
            <person name="Schmidt S.A."/>
            <person name="Borneman A.R."/>
        </authorList>
    </citation>
    <scope>NUCLEOTIDE SEQUENCE [LARGE SCALE GENOMIC DNA]</scope>
    <source>
        <strain evidence="4">cv. Chardonnay</strain>
        <tissue evidence="3">Leaf</tissue>
    </source>
</reference>
<dbReference type="PANTHER" id="PTHR47592:SF27">
    <property type="entry name" value="OS08G0421700 PROTEIN"/>
    <property type="match status" value="1"/>
</dbReference>
<dbReference type="PROSITE" id="PS50158">
    <property type="entry name" value="ZF_CCHC"/>
    <property type="match status" value="1"/>
</dbReference>
<gene>
    <name evidence="3" type="ORF">CK203_057831</name>
</gene>
<evidence type="ECO:0000256" key="1">
    <source>
        <dbReference type="PROSITE-ProRule" id="PRU00047"/>
    </source>
</evidence>
<dbReference type="InterPro" id="IPR036875">
    <property type="entry name" value="Znf_CCHC_sf"/>
</dbReference>
<dbReference type="GO" id="GO:0008270">
    <property type="term" value="F:zinc ion binding"/>
    <property type="evidence" value="ECO:0007669"/>
    <property type="project" value="UniProtKB-KW"/>
</dbReference>